<reference evidence="2" key="2">
    <citation type="submission" date="2015-06" db="UniProtKB">
        <authorList>
            <consortium name="EnsemblPlants"/>
        </authorList>
    </citation>
    <scope>IDENTIFICATION</scope>
    <source>
        <strain evidence="2">DM1-3 516 R44</strain>
    </source>
</reference>
<accession>M1DMX0</accession>
<feature type="region of interest" description="Disordered" evidence="1">
    <location>
        <begin position="70"/>
        <end position="108"/>
    </location>
</feature>
<evidence type="ECO:0000313" key="3">
    <source>
        <dbReference type="Proteomes" id="UP000011115"/>
    </source>
</evidence>
<organism evidence="2 3">
    <name type="scientific">Solanum tuberosum</name>
    <name type="common">Potato</name>
    <dbReference type="NCBI Taxonomy" id="4113"/>
    <lineage>
        <taxon>Eukaryota</taxon>
        <taxon>Viridiplantae</taxon>
        <taxon>Streptophyta</taxon>
        <taxon>Embryophyta</taxon>
        <taxon>Tracheophyta</taxon>
        <taxon>Spermatophyta</taxon>
        <taxon>Magnoliopsida</taxon>
        <taxon>eudicotyledons</taxon>
        <taxon>Gunneridae</taxon>
        <taxon>Pentapetalae</taxon>
        <taxon>asterids</taxon>
        <taxon>lamiids</taxon>
        <taxon>Solanales</taxon>
        <taxon>Solanaceae</taxon>
        <taxon>Solanoideae</taxon>
        <taxon>Solaneae</taxon>
        <taxon>Solanum</taxon>
    </lineage>
</organism>
<keyword evidence="3" id="KW-1185">Reference proteome</keyword>
<name>M1DMX0_SOLTU</name>
<reference evidence="3" key="1">
    <citation type="journal article" date="2011" name="Nature">
        <title>Genome sequence and analysis of the tuber crop potato.</title>
        <authorList>
            <consortium name="The Potato Genome Sequencing Consortium"/>
        </authorList>
    </citation>
    <scope>NUCLEOTIDE SEQUENCE [LARGE SCALE GENOMIC DNA]</scope>
    <source>
        <strain evidence="3">cv. DM1-3 516 R44</strain>
    </source>
</reference>
<dbReference type="PaxDb" id="4113-PGSC0003DMT400091564"/>
<dbReference type="Proteomes" id="UP000011115">
    <property type="component" value="Unassembled WGS sequence"/>
</dbReference>
<protein>
    <recommendedName>
        <fullName evidence="4">Polyprotein protein</fullName>
    </recommendedName>
</protein>
<proteinExistence type="predicted"/>
<dbReference type="AlphaFoldDB" id="M1DMX0"/>
<feature type="compositionally biased region" description="Acidic residues" evidence="1">
    <location>
        <begin position="78"/>
        <end position="108"/>
    </location>
</feature>
<dbReference type="EnsemblPlants" id="PGSC0003DMT400091564">
    <property type="protein sequence ID" value="PGSC0003DMT400091564"/>
    <property type="gene ID" value="PGSC0003DMG400041135"/>
</dbReference>
<sequence length="108" mass="12081">MIEIHTLRLYDLIARIDAEEKAGSSSSAIDTLRNEIATLRAEVVQLQSADISMLWGEVPLSYVPEMPSVVPSSTMHEDDVDDEFVVDDASERGEEELDEENDDEDLRA</sequence>
<dbReference type="InParanoid" id="M1DMX0"/>
<dbReference type="Gramene" id="PGSC0003DMT400091564">
    <property type="protein sequence ID" value="PGSC0003DMT400091564"/>
    <property type="gene ID" value="PGSC0003DMG400041135"/>
</dbReference>
<evidence type="ECO:0000256" key="1">
    <source>
        <dbReference type="SAM" id="MobiDB-lite"/>
    </source>
</evidence>
<evidence type="ECO:0000313" key="2">
    <source>
        <dbReference type="EnsemblPlants" id="PGSC0003DMT400091564"/>
    </source>
</evidence>
<evidence type="ECO:0008006" key="4">
    <source>
        <dbReference type="Google" id="ProtNLM"/>
    </source>
</evidence>
<dbReference type="HOGENOM" id="CLU_145080_0_0_1"/>